<evidence type="ECO:0000256" key="2">
    <source>
        <dbReference type="ARBA" id="ARBA00022448"/>
    </source>
</evidence>
<keyword evidence="2" id="KW-0813">Transport</keyword>
<dbReference type="PANTHER" id="PTHR24223:SF443">
    <property type="entry name" value="MULTIDRUG-RESISTANCE LIKE PROTEIN 1, ISOFORM I"/>
    <property type="match status" value="1"/>
</dbReference>
<evidence type="ECO:0000256" key="9">
    <source>
        <dbReference type="SAM" id="Phobius"/>
    </source>
</evidence>
<evidence type="ECO:0000313" key="11">
    <source>
        <dbReference type="EMBL" id="JAS88123.1"/>
    </source>
</evidence>
<dbReference type="PROSITE" id="PS50929">
    <property type="entry name" value="ABC_TM1F"/>
    <property type="match status" value="1"/>
</dbReference>
<organism evidence="11">
    <name type="scientific">Homalodisca liturata</name>
    <dbReference type="NCBI Taxonomy" id="320908"/>
    <lineage>
        <taxon>Eukaryota</taxon>
        <taxon>Metazoa</taxon>
        <taxon>Ecdysozoa</taxon>
        <taxon>Arthropoda</taxon>
        <taxon>Hexapoda</taxon>
        <taxon>Insecta</taxon>
        <taxon>Pterygota</taxon>
        <taxon>Neoptera</taxon>
        <taxon>Paraneoptera</taxon>
        <taxon>Hemiptera</taxon>
        <taxon>Auchenorrhyncha</taxon>
        <taxon>Membracoidea</taxon>
        <taxon>Cicadellidae</taxon>
        <taxon>Cicadellinae</taxon>
        <taxon>Proconiini</taxon>
        <taxon>Homalodisca</taxon>
    </lineage>
</organism>
<evidence type="ECO:0000256" key="7">
    <source>
        <dbReference type="ARBA" id="ARBA00022989"/>
    </source>
</evidence>
<accession>A0A1B6IMH6</accession>
<dbReference type="PANTHER" id="PTHR24223">
    <property type="entry name" value="ATP-BINDING CASSETTE SUB-FAMILY C"/>
    <property type="match status" value="1"/>
</dbReference>
<dbReference type="GO" id="GO:0012505">
    <property type="term" value="C:endomembrane system"/>
    <property type="evidence" value="ECO:0007669"/>
    <property type="project" value="UniProtKB-SubCell"/>
</dbReference>
<proteinExistence type="predicted"/>
<dbReference type="Pfam" id="PF00664">
    <property type="entry name" value="ABC_membrane"/>
    <property type="match status" value="1"/>
</dbReference>
<dbReference type="InterPro" id="IPR011527">
    <property type="entry name" value="ABC1_TM_dom"/>
</dbReference>
<feature type="non-terminal residue" evidence="11">
    <location>
        <position position="105"/>
    </location>
</feature>
<name>A0A1B6IMH6_9HEMI</name>
<comment type="subcellular location">
    <subcellularLocation>
        <location evidence="1">Endomembrane system</location>
        <topology evidence="1">Multi-pass membrane protein</topology>
    </subcellularLocation>
</comment>
<dbReference type="EMBL" id="GECU01019583">
    <property type="protein sequence ID" value="JAS88123.1"/>
    <property type="molecule type" value="Transcribed_RNA"/>
</dbReference>
<dbReference type="GO" id="GO:0016020">
    <property type="term" value="C:membrane"/>
    <property type="evidence" value="ECO:0007669"/>
    <property type="project" value="InterPro"/>
</dbReference>
<keyword evidence="6" id="KW-0067">ATP-binding</keyword>
<reference evidence="11" key="1">
    <citation type="submission" date="2015-11" db="EMBL/GenBank/DDBJ databases">
        <title>De novo transcriptome assembly of four potential Pierce s Disease insect vectors from Arizona vineyards.</title>
        <authorList>
            <person name="Tassone E.E."/>
        </authorList>
    </citation>
    <scope>NUCLEOTIDE SEQUENCE</scope>
</reference>
<evidence type="ECO:0000256" key="5">
    <source>
        <dbReference type="ARBA" id="ARBA00022741"/>
    </source>
</evidence>
<feature type="transmembrane region" description="Helical" evidence="9">
    <location>
        <begin position="86"/>
        <end position="104"/>
    </location>
</feature>
<dbReference type="Gene3D" id="1.20.1560.10">
    <property type="entry name" value="ABC transporter type 1, transmembrane domain"/>
    <property type="match status" value="1"/>
</dbReference>
<evidence type="ECO:0000259" key="10">
    <source>
        <dbReference type="PROSITE" id="PS50929"/>
    </source>
</evidence>
<gene>
    <name evidence="11" type="ORF">g.58018</name>
</gene>
<keyword evidence="4" id="KW-0677">Repeat</keyword>
<evidence type="ECO:0000256" key="6">
    <source>
        <dbReference type="ARBA" id="ARBA00022840"/>
    </source>
</evidence>
<dbReference type="InterPro" id="IPR036640">
    <property type="entry name" value="ABC1_TM_sf"/>
</dbReference>
<evidence type="ECO:0000256" key="8">
    <source>
        <dbReference type="ARBA" id="ARBA00023136"/>
    </source>
</evidence>
<dbReference type="AlphaFoldDB" id="A0A1B6IMH6"/>
<evidence type="ECO:0000256" key="3">
    <source>
        <dbReference type="ARBA" id="ARBA00022692"/>
    </source>
</evidence>
<keyword evidence="7 9" id="KW-1133">Transmembrane helix</keyword>
<dbReference type="GO" id="GO:0140359">
    <property type="term" value="F:ABC-type transporter activity"/>
    <property type="evidence" value="ECO:0007669"/>
    <property type="project" value="InterPro"/>
</dbReference>
<protein>
    <recommendedName>
        <fullName evidence="10">ABC transmembrane type-1 domain-containing protein</fullName>
    </recommendedName>
</protein>
<keyword evidence="3 9" id="KW-0812">Transmembrane</keyword>
<dbReference type="SUPFAM" id="SSF90123">
    <property type="entry name" value="ABC transporter transmembrane region"/>
    <property type="match status" value="1"/>
</dbReference>
<evidence type="ECO:0000256" key="1">
    <source>
        <dbReference type="ARBA" id="ARBA00004127"/>
    </source>
</evidence>
<sequence>MLKINRTALILALTVYLGTVCGFEGALKAAKRLHTEMLSRIIRALPAFFDTTPSGRILSRLSSDTYTTDFTLPEILRMWQLCSLRVIATLTVISYTTPIFVIIIL</sequence>
<dbReference type="GO" id="GO:0005524">
    <property type="term" value="F:ATP binding"/>
    <property type="evidence" value="ECO:0007669"/>
    <property type="project" value="UniProtKB-KW"/>
</dbReference>
<dbReference type="InterPro" id="IPR050173">
    <property type="entry name" value="ABC_transporter_C-like"/>
</dbReference>
<evidence type="ECO:0000256" key="4">
    <source>
        <dbReference type="ARBA" id="ARBA00022737"/>
    </source>
</evidence>
<feature type="domain" description="ABC transmembrane type-1" evidence="10">
    <location>
        <begin position="8"/>
        <end position="105"/>
    </location>
</feature>
<keyword evidence="8 9" id="KW-0472">Membrane</keyword>
<keyword evidence="5" id="KW-0547">Nucleotide-binding</keyword>